<dbReference type="Proteomes" id="UP000323930">
    <property type="component" value="Unassembled WGS sequence"/>
</dbReference>
<keyword evidence="1" id="KW-0812">Transmembrane</keyword>
<evidence type="ECO:0000313" key="3">
    <source>
        <dbReference type="EMBL" id="TYA74001.1"/>
    </source>
</evidence>
<comment type="similarity">
    <text evidence="1">Belongs to the TonB-dependent receptor family.</text>
</comment>
<sequence>MVNLFFGIMKHFIQRLTLLCLLVTISGFAQTHTVSGKVVAFKRYALNKVKISAKKANTVVYTDTEGNFTITCNKKDHLVFNAAGFHNQKFKLKGEKELDVNLIAVLEESAYRDVVRFEHLSKEKLQYGLDNFLEDNNNFDQLATIYDVIQFVYPQAKVVDLDTTDSAEPGAFGATGPQIILDSRGVNSINSSLYALLVVDGIVINDISGVHPIEVKTCKVLMGNEAGHWGMRGGNGVVEITTKYQ</sequence>
<dbReference type="AlphaFoldDB" id="A0A5D0HS80"/>
<dbReference type="GO" id="GO:0009279">
    <property type="term" value="C:cell outer membrane"/>
    <property type="evidence" value="ECO:0007669"/>
    <property type="project" value="UniProtKB-SubCell"/>
</dbReference>
<proteinExistence type="inferred from homology"/>
<dbReference type="EMBL" id="VSDQ01000679">
    <property type="protein sequence ID" value="TYA74001.1"/>
    <property type="molecule type" value="Genomic_DNA"/>
</dbReference>
<keyword evidence="1" id="KW-1134">Transmembrane beta strand</keyword>
<evidence type="ECO:0000256" key="1">
    <source>
        <dbReference type="PROSITE-ProRule" id="PRU01360"/>
    </source>
</evidence>
<evidence type="ECO:0000313" key="4">
    <source>
        <dbReference type="Proteomes" id="UP000323930"/>
    </source>
</evidence>
<gene>
    <name evidence="3" type="ORF">FUA24_11685</name>
</gene>
<comment type="subcellular location">
    <subcellularLocation>
        <location evidence="1">Cell outer membrane</location>
        <topology evidence="1">Multi-pass membrane protein</topology>
    </subcellularLocation>
</comment>
<organism evidence="3 4">
    <name type="scientific">Seonamhaeicola marinus</name>
    <dbReference type="NCBI Taxonomy" id="1912246"/>
    <lineage>
        <taxon>Bacteria</taxon>
        <taxon>Pseudomonadati</taxon>
        <taxon>Bacteroidota</taxon>
        <taxon>Flavobacteriia</taxon>
        <taxon>Flavobacteriales</taxon>
        <taxon>Flavobacteriaceae</taxon>
    </lineage>
</organism>
<name>A0A5D0HS80_9FLAO</name>
<evidence type="ECO:0008006" key="5">
    <source>
        <dbReference type="Google" id="ProtNLM"/>
    </source>
</evidence>
<feature type="signal peptide" evidence="2">
    <location>
        <begin position="1"/>
        <end position="29"/>
    </location>
</feature>
<evidence type="ECO:0000256" key="2">
    <source>
        <dbReference type="SAM" id="SignalP"/>
    </source>
</evidence>
<keyword evidence="1" id="KW-0813">Transport</keyword>
<keyword evidence="1" id="KW-0472">Membrane</keyword>
<dbReference type="OrthoDB" id="1119120at2"/>
<dbReference type="PROSITE" id="PS52016">
    <property type="entry name" value="TONB_DEPENDENT_REC_3"/>
    <property type="match status" value="1"/>
</dbReference>
<dbReference type="InterPro" id="IPR008969">
    <property type="entry name" value="CarboxyPept-like_regulatory"/>
</dbReference>
<keyword evidence="1" id="KW-0998">Cell outer membrane</keyword>
<protein>
    <recommendedName>
        <fullName evidence="5">TonB-dependent receptor plug domain-containing protein</fullName>
    </recommendedName>
</protein>
<dbReference type="InterPro" id="IPR037066">
    <property type="entry name" value="Plug_dom_sf"/>
</dbReference>
<dbReference type="Pfam" id="PF13715">
    <property type="entry name" value="CarbopepD_reg_2"/>
    <property type="match status" value="1"/>
</dbReference>
<reference evidence="3 4" key="1">
    <citation type="submission" date="2019-08" db="EMBL/GenBank/DDBJ databases">
        <title>Seonamhaeicola sediminis sp. nov., isolated from marine sediment.</title>
        <authorList>
            <person name="Cao W.R."/>
        </authorList>
    </citation>
    <scope>NUCLEOTIDE SEQUENCE [LARGE SCALE GENOMIC DNA]</scope>
    <source>
        <strain evidence="3 4">B011</strain>
    </source>
</reference>
<accession>A0A5D0HS80</accession>
<keyword evidence="4" id="KW-1185">Reference proteome</keyword>
<keyword evidence="2" id="KW-0732">Signal</keyword>
<comment type="caution">
    <text evidence="3">The sequence shown here is derived from an EMBL/GenBank/DDBJ whole genome shotgun (WGS) entry which is preliminary data.</text>
</comment>
<dbReference type="SUPFAM" id="SSF49464">
    <property type="entry name" value="Carboxypeptidase regulatory domain-like"/>
    <property type="match status" value="1"/>
</dbReference>
<dbReference type="InterPro" id="IPR039426">
    <property type="entry name" value="TonB-dep_rcpt-like"/>
</dbReference>
<feature type="chain" id="PRO_5023079692" description="TonB-dependent receptor plug domain-containing protein" evidence="2">
    <location>
        <begin position="30"/>
        <end position="245"/>
    </location>
</feature>
<dbReference type="Gene3D" id="2.170.130.10">
    <property type="entry name" value="TonB-dependent receptor, plug domain"/>
    <property type="match status" value="1"/>
</dbReference>